<dbReference type="Gene3D" id="3.40.50.790">
    <property type="match status" value="1"/>
</dbReference>
<evidence type="ECO:0000256" key="11">
    <source>
        <dbReference type="HAMAP-Rule" id="MF_01318"/>
    </source>
</evidence>
<dbReference type="FunFam" id="3.40.50.790:FF:000001">
    <property type="entry name" value="50S ribosomal protein L1"/>
    <property type="match status" value="1"/>
</dbReference>
<dbReference type="GO" id="GO:0003735">
    <property type="term" value="F:structural constituent of ribosome"/>
    <property type="evidence" value="ECO:0007669"/>
    <property type="project" value="InterPro"/>
</dbReference>
<comment type="function">
    <text evidence="11">Binds directly to 23S rRNA. The L1 stalk is quite mobile in the ribosome, and is involved in E site tRNA release.</text>
</comment>
<evidence type="ECO:0000256" key="8">
    <source>
        <dbReference type="ARBA" id="ARBA00023274"/>
    </source>
</evidence>
<dbReference type="GO" id="GO:0006412">
    <property type="term" value="P:translation"/>
    <property type="evidence" value="ECO:0007669"/>
    <property type="project" value="UniProtKB-UniRule"/>
</dbReference>
<accession>A0A1X6Y4Y6</accession>
<evidence type="ECO:0000313" key="14">
    <source>
        <dbReference type="Proteomes" id="UP000193207"/>
    </source>
</evidence>
<dbReference type="NCBIfam" id="TIGR01169">
    <property type="entry name" value="rplA_bact"/>
    <property type="match status" value="1"/>
</dbReference>
<dbReference type="AlphaFoldDB" id="A0A1X6Y4Y6"/>
<dbReference type="InterPro" id="IPR002143">
    <property type="entry name" value="Ribosomal_uL1"/>
</dbReference>
<gene>
    <name evidence="11 13" type="primary">rplA</name>
    <name evidence="13" type="ORF">ROH8110_00012</name>
</gene>
<dbReference type="PANTHER" id="PTHR36427">
    <property type="entry name" value="54S RIBOSOMAL PROTEIN L1, MITOCHONDRIAL"/>
    <property type="match status" value="1"/>
</dbReference>
<evidence type="ECO:0000256" key="12">
    <source>
        <dbReference type="RuleBase" id="RU000659"/>
    </source>
</evidence>
<keyword evidence="2 11" id="KW-0678">Repressor</keyword>
<keyword evidence="3 11" id="KW-0820">tRNA-binding</keyword>
<dbReference type="InterPro" id="IPR028364">
    <property type="entry name" value="Ribosomal_uL1/biogenesis"/>
</dbReference>
<sequence length="232" mass="24131">MAKLGKRIRAAREAFAGKEELSVEEAVALIKANAKAKFDETIEISMNLGVDPRHADQMVRGVVGLPNGTGKDVRVAVFARGAKAEEAEAAGADIVGAEDLMETVQSGKIDFDRCIATPDMMPIVGRLGKVLGPRNLMPNPKVGTVTMDVAEAVKNAKGGEVQFKAEKAGVVHAGVGKASFDEGKLVENVRAFVAAVSKAKPAGAKGTYMKKISLTSTMGPGVSVDVNNAAAE</sequence>
<evidence type="ECO:0000256" key="4">
    <source>
        <dbReference type="ARBA" id="ARBA00022730"/>
    </source>
</evidence>
<keyword evidence="5 11" id="KW-0810">Translation regulation</keyword>
<dbReference type="GO" id="GO:0022625">
    <property type="term" value="C:cytosolic large ribosomal subunit"/>
    <property type="evidence" value="ECO:0007669"/>
    <property type="project" value="TreeGrafter"/>
</dbReference>
<comment type="similarity">
    <text evidence="1 11 12">Belongs to the universal ribosomal protein uL1 family.</text>
</comment>
<keyword evidence="8 11" id="KW-0687">Ribonucleoprotein</keyword>
<evidence type="ECO:0000256" key="2">
    <source>
        <dbReference type="ARBA" id="ARBA00022491"/>
    </source>
</evidence>
<dbReference type="GO" id="GO:0006417">
    <property type="term" value="P:regulation of translation"/>
    <property type="evidence" value="ECO:0007669"/>
    <property type="project" value="UniProtKB-KW"/>
</dbReference>
<dbReference type="PROSITE" id="PS01199">
    <property type="entry name" value="RIBOSOMAL_L1"/>
    <property type="match status" value="1"/>
</dbReference>
<evidence type="ECO:0000256" key="6">
    <source>
        <dbReference type="ARBA" id="ARBA00022884"/>
    </source>
</evidence>
<name>A0A1X6Y4Y6_9RHOB</name>
<dbReference type="Gene3D" id="3.30.190.20">
    <property type="match status" value="1"/>
</dbReference>
<evidence type="ECO:0000256" key="1">
    <source>
        <dbReference type="ARBA" id="ARBA00010531"/>
    </source>
</evidence>
<protein>
    <recommendedName>
        <fullName evidence="9 11">Large ribosomal subunit protein uL1</fullName>
    </recommendedName>
</protein>
<dbReference type="PIRSF" id="PIRSF002155">
    <property type="entry name" value="Ribosomal_L1"/>
    <property type="match status" value="1"/>
</dbReference>
<comment type="subunit">
    <text evidence="11">Part of the 50S ribosomal subunit.</text>
</comment>
<dbReference type="InterPro" id="IPR023674">
    <property type="entry name" value="Ribosomal_uL1-like"/>
</dbReference>
<keyword evidence="4 11" id="KW-0699">rRNA-binding</keyword>
<dbReference type="CDD" id="cd00403">
    <property type="entry name" value="Ribosomal_L1"/>
    <property type="match status" value="1"/>
</dbReference>
<dbReference type="OrthoDB" id="9803740at2"/>
<proteinExistence type="inferred from homology"/>
<evidence type="ECO:0000313" key="13">
    <source>
        <dbReference type="EMBL" id="SLN10478.1"/>
    </source>
</evidence>
<dbReference type="InterPro" id="IPR016095">
    <property type="entry name" value="Ribosomal_uL1_3-a/b-sand"/>
</dbReference>
<dbReference type="SUPFAM" id="SSF56808">
    <property type="entry name" value="Ribosomal protein L1"/>
    <property type="match status" value="1"/>
</dbReference>
<evidence type="ECO:0000256" key="5">
    <source>
        <dbReference type="ARBA" id="ARBA00022845"/>
    </source>
</evidence>
<dbReference type="GO" id="GO:0000049">
    <property type="term" value="F:tRNA binding"/>
    <property type="evidence" value="ECO:0007669"/>
    <property type="project" value="UniProtKB-KW"/>
</dbReference>
<dbReference type="Pfam" id="PF00687">
    <property type="entry name" value="Ribosomal_L1"/>
    <property type="match status" value="1"/>
</dbReference>
<dbReference type="RefSeq" id="WP_085815770.1">
    <property type="nucleotide sequence ID" value="NZ_FWFU01000001.1"/>
</dbReference>
<comment type="function">
    <text evidence="10 11">Protein L1 is also a translational repressor protein, it controls the translation of the L11 operon by binding to its mRNA.</text>
</comment>
<dbReference type="InterPro" id="IPR023673">
    <property type="entry name" value="Ribosomal_uL1_CS"/>
</dbReference>
<evidence type="ECO:0000256" key="7">
    <source>
        <dbReference type="ARBA" id="ARBA00022980"/>
    </source>
</evidence>
<reference evidence="13 14" key="1">
    <citation type="submission" date="2017-03" db="EMBL/GenBank/DDBJ databases">
        <authorList>
            <person name="Afonso C.L."/>
            <person name="Miller P.J."/>
            <person name="Scott M.A."/>
            <person name="Spackman E."/>
            <person name="Goraichik I."/>
            <person name="Dimitrov K.M."/>
            <person name="Suarez D.L."/>
            <person name="Swayne D.E."/>
        </authorList>
    </citation>
    <scope>NUCLEOTIDE SEQUENCE [LARGE SCALE GENOMIC DNA]</scope>
    <source>
        <strain evidence="13 14">CECT 8110</strain>
    </source>
</reference>
<dbReference type="GO" id="GO:0019843">
    <property type="term" value="F:rRNA binding"/>
    <property type="evidence" value="ECO:0007669"/>
    <property type="project" value="UniProtKB-UniRule"/>
</dbReference>
<dbReference type="InterPro" id="IPR005878">
    <property type="entry name" value="Ribosom_uL1_bac-type"/>
</dbReference>
<organism evidence="13 14">
    <name type="scientific">Roseovarius halotolerans</name>
    <dbReference type="NCBI Taxonomy" id="505353"/>
    <lineage>
        <taxon>Bacteria</taxon>
        <taxon>Pseudomonadati</taxon>
        <taxon>Pseudomonadota</taxon>
        <taxon>Alphaproteobacteria</taxon>
        <taxon>Rhodobacterales</taxon>
        <taxon>Roseobacteraceae</taxon>
        <taxon>Roseovarius</taxon>
    </lineage>
</organism>
<dbReference type="Proteomes" id="UP000193207">
    <property type="component" value="Unassembled WGS sequence"/>
</dbReference>
<dbReference type="EMBL" id="FWFU01000001">
    <property type="protein sequence ID" value="SLN10478.1"/>
    <property type="molecule type" value="Genomic_DNA"/>
</dbReference>
<evidence type="ECO:0000256" key="9">
    <source>
        <dbReference type="ARBA" id="ARBA00035241"/>
    </source>
</evidence>
<keyword evidence="14" id="KW-1185">Reference proteome</keyword>
<keyword evidence="7 11" id="KW-0689">Ribosomal protein</keyword>
<keyword evidence="6 11" id="KW-0694">RNA-binding</keyword>
<evidence type="ECO:0000256" key="10">
    <source>
        <dbReference type="ARBA" id="ARBA00059110"/>
    </source>
</evidence>
<dbReference type="HAMAP" id="MF_01318_B">
    <property type="entry name" value="Ribosomal_uL1_B"/>
    <property type="match status" value="1"/>
</dbReference>
<evidence type="ECO:0000256" key="3">
    <source>
        <dbReference type="ARBA" id="ARBA00022555"/>
    </source>
</evidence>
<dbReference type="PANTHER" id="PTHR36427:SF3">
    <property type="entry name" value="LARGE RIBOSOMAL SUBUNIT PROTEIN UL1M"/>
    <property type="match status" value="1"/>
</dbReference>